<dbReference type="GO" id="GO:0003676">
    <property type="term" value="F:nucleic acid binding"/>
    <property type="evidence" value="ECO:0007669"/>
    <property type="project" value="InterPro"/>
</dbReference>
<dbReference type="InterPro" id="IPR000467">
    <property type="entry name" value="G_patch_dom"/>
</dbReference>
<feature type="compositionally biased region" description="Polar residues" evidence="1">
    <location>
        <begin position="189"/>
        <end position="211"/>
    </location>
</feature>
<dbReference type="SMART" id="SM00443">
    <property type="entry name" value="G_patch"/>
    <property type="match status" value="1"/>
</dbReference>
<dbReference type="Pfam" id="PF01585">
    <property type="entry name" value="G-patch"/>
    <property type="match status" value="1"/>
</dbReference>
<feature type="region of interest" description="Disordered" evidence="1">
    <location>
        <begin position="183"/>
        <end position="211"/>
    </location>
</feature>
<protein>
    <recommendedName>
        <fullName evidence="2">G-patch domain-containing protein</fullName>
    </recommendedName>
</protein>
<accession>A0A2J8A9Q0</accession>
<gene>
    <name evidence="3" type="ORF">TSOC_004140</name>
</gene>
<keyword evidence="4" id="KW-1185">Reference proteome</keyword>
<dbReference type="PANTHER" id="PTHR20923">
    <property type="entry name" value="BAT4 PROTEIN-RELATED"/>
    <property type="match status" value="1"/>
</dbReference>
<reference evidence="3 4" key="1">
    <citation type="journal article" date="2017" name="Mol. Biol. Evol.">
        <title>The 4-celled Tetrabaena socialis nuclear genome reveals the essential components for genetic control of cell number at the origin of multicellularity in the volvocine lineage.</title>
        <authorList>
            <person name="Featherston J."/>
            <person name="Arakaki Y."/>
            <person name="Hanschen E.R."/>
            <person name="Ferris P.J."/>
            <person name="Michod R.E."/>
            <person name="Olson B.J.S.C."/>
            <person name="Nozaki H."/>
            <person name="Durand P.M."/>
        </authorList>
    </citation>
    <scope>NUCLEOTIDE SEQUENCE [LARGE SCALE GENOMIC DNA]</scope>
    <source>
        <strain evidence="3 4">NIES-571</strain>
    </source>
</reference>
<proteinExistence type="predicted"/>
<sequence length="211" mass="22874">MPQAVKFRSAGKLAFLDPYVSPAVGSGPGVGNQVQRVTERHWTGGERLEADNVGFKLLEKAGWRGSGLGAGEQGRKEPVLTALPKGNRGIGFDPTLQQPRRGSTEARNPGSHGPPGQQPQHPQQLAAQPTARARMAKLAREELESESVDAKVKRHRQLTRTEAEQERGRAIAQYLASAFSDPFDHLHSDNSNPLGRSHKLTASNPLLDTLD</sequence>
<dbReference type="InterPro" id="IPR039146">
    <property type="entry name" value="GPANK1"/>
</dbReference>
<comment type="caution">
    <text evidence="3">The sequence shown here is derived from an EMBL/GenBank/DDBJ whole genome shotgun (WGS) entry which is preliminary data.</text>
</comment>
<evidence type="ECO:0000259" key="2">
    <source>
        <dbReference type="PROSITE" id="PS50174"/>
    </source>
</evidence>
<feature type="compositionally biased region" description="Low complexity" evidence="1">
    <location>
        <begin position="109"/>
        <end position="129"/>
    </location>
</feature>
<dbReference type="PROSITE" id="PS50174">
    <property type="entry name" value="G_PATCH"/>
    <property type="match status" value="1"/>
</dbReference>
<dbReference type="EMBL" id="PGGS01000097">
    <property type="protein sequence ID" value="PNH09254.1"/>
    <property type="molecule type" value="Genomic_DNA"/>
</dbReference>
<evidence type="ECO:0000313" key="4">
    <source>
        <dbReference type="Proteomes" id="UP000236333"/>
    </source>
</evidence>
<evidence type="ECO:0000256" key="1">
    <source>
        <dbReference type="SAM" id="MobiDB-lite"/>
    </source>
</evidence>
<organism evidence="3 4">
    <name type="scientific">Tetrabaena socialis</name>
    <dbReference type="NCBI Taxonomy" id="47790"/>
    <lineage>
        <taxon>Eukaryota</taxon>
        <taxon>Viridiplantae</taxon>
        <taxon>Chlorophyta</taxon>
        <taxon>core chlorophytes</taxon>
        <taxon>Chlorophyceae</taxon>
        <taxon>CS clade</taxon>
        <taxon>Chlamydomonadales</taxon>
        <taxon>Tetrabaenaceae</taxon>
        <taxon>Tetrabaena</taxon>
    </lineage>
</organism>
<feature type="region of interest" description="Disordered" evidence="1">
    <location>
        <begin position="65"/>
        <end position="165"/>
    </location>
</feature>
<dbReference type="PANTHER" id="PTHR20923:SF1">
    <property type="entry name" value="G PATCH DOMAIN AND ANKYRIN REPEAT-CONTAINING PROTEIN 1"/>
    <property type="match status" value="1"/>
</dbReference>
<name>A0A2J8A9Q0_9CHLO</name>
<dbReference type="AlphaFoldDB" id="A0A2J8A9Q0"/>
<evidence type="ECO:0000313" key="3">
    <source>
        <dbReference type="EMBL" id="PNH09254.1"/>
    </source>
</evidence>
<dbReference type="Proteomes" id="UP000236333">
    <property type="component" value="Unassembled WGS sequence"/>
</dbReference>
<dbReference type="OrthoDB" id="21470at2759"/>
<feature type="domain" description="G-patch" evidence="2">
    <location>
        <begin position="50"/>
        <end position="95"/>
    </location>
</feature>